<sequence>MAFANHPLTEFTLFPLLPQELRIQIWTHAVSAHSTSTPPRLLTLRCPTLPSPGPVTCVSSEKSTGDLSFFSSPSLRRTNPYAPPAPDAPPGPDLCRGFTSPCPIPSLLFVNKESHSISLTTYEKAFGTTYSSANIWADFDHDILFLTWGLESGGTLYDVDQLETLRDEDLDRISSLAIHIKNSEGQPGLEDWIAMLMQWFAHVKTVYLVDRLPMTREGDLMFGKALGDLEVRGHEGTYVAPDRRAYKAFDQEKFRGNWERDVQRAKEGGYVEWELPVVREHCVVGRKGDLGYEVGT</sequence>
<gene>
    <name evidence="2" type="ORF">PAC_00799</name>
</gene>
<dbReference type="InterPro" id="IPR045518">
    <property type="entry name" value="2EXR"/>
</dbReference>
<dbReference type="Proteomes" id="UP000184330">
    <property type="component" value="Unassembled WGS sequence"/>
</dbReference>
<feature type="domain" description="2EXR" evidence="1">
    <location>
        <begin position="11"/>
        <end position="144"/>
    </location>
</feature>
<dbReference type="PANTHER" id="PTHR35910">
    <property type="entry name" value="2EXR DOMAIN-CONTAINING PROTEIN"/>
    <property type="match status" value="1"/>
</dbReference>
<evidence type="ECO:0000259" key="1">
    <source>
        <dbReference type="Pfam" id="PF20150"/>
    </source>
</evidence>
<evidence type="ECO:0000313" key="3">
    <source>
        <dbReference type="Proteomes" id="UP000184330"/>
    </source>
</evidence>
<evidence type="ECO:0000313" key="2">
    <source>
        <dbReference type="EMBL" id="CZR50925.1"/>
    </source>
</evidence>
<accession>A0A1L7WDR3</accession>
<dbReference type="EMBL" id="FJOG01000001">
    <property type="protein sequence ID" value="CZR50925.1"/>
    <property type="molecule type" value="Genomic_DNA"/>
</dbReference>
<reference evidence="2 3" key="1">
    <citation type="submission" date="2016-03" db="EMBL/GenBank/DDBJ databases">
        <authorList>
            <person name="Ploux O."/>
        </authorList>
    </citation>
    <scope>NUCLEOTIDE SEQUENCE [LARGE SCALE GENOMIC DNA]</scope>
    <source>
        <strain evidence="2 3">UAMH 11012</strain>
    </source>
</reference>
<name>A0A1L7WDR3_9HELO</name>
<dbReference type="Pfam" id="PF20150">
    <property type="entry name" value="2EXR"/>
    <property type="match status" value="1"/>
</dbReference>
<dbReference type="PANTHER" id="PTHR35910:SF6">
    <property type="entry name" value="2EXR DOMAIN-CONTAINING PROTEIN"/>
    <property type="match status" value="1"/>
</dbReference>
<keyword evidence="3" id="KW-1185">Reference proteome</keyword>
<organism evidence="2 3">
    <name type="scientific">Phialocephala subalpina</name>
    <dbReference type="NCBI Taxonomy" id="576137"/>
    <lineage>
        <taxon>Eukaryota</taxon>
        <taxon>Fungi</taxon>
        <taxon>Dikarya</taxon>
        <taxon>Ascomycota</taxon>
        <taxon>Pezizomycotina</taxon>
        <taxon>Leotiomycetes</taxon>
        <taxon>Helotiales</taxon>
        <taxon>Mollisiaceae</taxon>
        <taxon>Phialocephala</taxon>
        <taxon>Phialocephala fortinii species complex</taxon>
    </lineage>
</organism>
<dbReference type="AlphaFoldDB" id="A0A1L7WDR3"/>
<proteinExistence type="predicted"/>
<dbReference type="OrthoDB" id="3437257at2759"/>
<protein>
    <recommendedName>
        <fullName evidence="1">2EXR domain-containing protein</fullName>
    </recommendedName>
</protein>